<evidence type="ECO:0000256" key="7">
    <source>
        <dbReference type="SAM" id="Phobius"/>
    </source>
</evidence>
<keyword evidence="6 7" id="KW-0472">Membrane</keyword>
<evidence type="ECO:0000259" key="8">
    <source>
        <dbReference type="Pfam" id="PF04239"/>
    </source>
</evidence>
<evidence type="ECO:0000256" key="3">
    <source>
        <dbReference type="ARBA" id="ARBA00022475"/>
    </source>
</evidence>
<evidence type="ECO:0000256" key="4">
    <source>
        <dbReference type="ARBA" id="ARBA00022692"/>
    </source>
</evidence>
<dbReference type="PANTHER" id="PTHR34582">
    <property type="entry name" value="UPF0702 TRANSMEMBRANE PROTEIN YCAP"/>
    <property type="match status" value="1"/>
</dbReference>
<comment type="subcellular location">
    <subcellularLocation>
        <location evidence="1">Cell membrane</location>
        <topology evidence="1">Multi-pass membrane protein</topology>
    </subcellularLocation>
</comment>
<keyword evidence="3" id="KW-1003">Cell membrane</keyword>
<evidence type="ECO:0000256" key="1">
    <source>
        <dbReference type="ARBA" id="ARBA00004651"/>
    </source>
</evidence>
<proteinExistence type="inferred from homology"/>
<name>A0A0P0ZC77_9HYPH</name>
<feature type="transmembrane region" description="Helical" evidence="7">
    <location>
        <begin position="12"/>
        <end position="31"/>
    </location>
</feature>
<dbReference type="OrthoDB" id="9793799at2"/>
<reference evidence="9" key="1">
    <citation type="journal article" date="2015" name="Proc. Natl. Acad. Sci. U.S.A.">
        <title>Bacterial clade with the ribosomal RNA operon on a small plasmid rather than the chromosome.</title>
        <authorList>
            <person name="Anda M."/>
            <person name="Ohtsubo Y."/>
            <person name="Okubo T."/>
            <person name="Sugawara M."/>
            <person name="Nagata Y."/>
            <person name="Tsuda M."/>
            <person name="Minamisawa K."/>
            <person name="Mitsui H."/>
        </authorList>
    </citation>
    <scope>NUCLEOTIDE SEQUENCE</scope>
    <source>
        <strain evidence="9">DSM 15513</strain>
    </source>
</reference>
<feature type="domain" description="YetF C-terminal" evidence="8">
    <location>
        <begin position="90"/>
        <end position="158"/>
    </location>
</feature>
<protein>
    <recommendedName>
        <fullName evidence="8">YetF C-terminal domain-containing protein</fullName>
    </recommendedName>
</protein>
<dbReference type="InterPro" id="IPR023090">
    <property type="entry name" value="UPF0702_alpha/beta_dom_sf"/>
</dbReference>
<dbReference type="Pfam" id="PF04239">
    <property type="entry name" value="DUF421"/>
    <property type="match status" value="1"/>
</dbReference>
<dbReference type="Gene3D" id="3.30.240.20">
    <property type="entry name" value="bsu07140 like domains"/>
    <property type="match status" value="1"/>
</dbReference>
<dbReference type="PANTHER" id="PTHR34582:SF6">
    <property type="entry name" value="UPF0702 TRANSMEMBRANE PROTEIN YCAP"/>
    <property type="match status" value="1"/>
</dbReference>
<dbReference type="GO" id="GO:0005886">
    <property type="term" value="C:plasma membrane"/>
    <property type="evidence" value="ECO:0007669"/>
    <property type="project" value="UniProtKB-SubCell"/>
</dbReference>
<dbReference type="AlphaFoldDB" id="A0A0P0ZC77"/>
<dbReference type="EMBL" id="LC066397">
    <property type="protein sequence ID" value="BAT31474.1"/>
    <property type="molecule type" value="Genomic_DNA"/>
</dbReference>
<evidence type="ECO:0000256" key="6">
    <source>
        <dbReference type="ARBA" id="ARBA00023136"/>
    </source>
</evidence>
<comment type="similarity">
    <text evidence="2">Belongs to the UPF0702 family.</text>
</comment>
<organism evidence="9">
    <name type="scientific">Fulvimarina pelagi</name>
    <dbReference type="NCBI Taxonomy" id="217511"/>
    <lineage>
        <taxon>Bacteria</taxon>
        <taxon>Pseudomonadati</taxon>
        <taxon>Pseudomonadota</taxon>
        <taxon>Alphaproteobacteria</taxon>
        <taxon>Hyphomicrobiales</taxon>
        <taxon>Aurantimonadaceae</taxon>
        <taxon>Fulvimarina</taxon>
    </lineage>
</organism>
<evidence type="ECO:0000256" key="5">
    <source>
        <dbReference type="ARBA" id="ARBA00022989"/>
    </source>
</evidence>
<keyword evidence="4 7" id="KW-0812">Transmembrane</keyword>
<accession>A0A0P0ZC77</accession>
<keyword evidence="5 7" id="KW-1133">Transmembrane helix</keyword>
<feature type="transmembrane region" description="Helical" evidence="7">
    <location>
        <begin position="43"/>
        <end position="61"/>
    </location>
</feature>
<dbReference type="RefSeq" id="WP_007066030.1">
    <property type="nucleotide sequence ID" value="NZ_BBWO01000005.1"/>
</dbReference>
<evidence type="ECO:0000256" key="2">
    <source>
        <dbReference type="ARBA" id="ARBA00006448"/>
    </source>
</evidence>
<sequence length="189" mass="20730">MFVSPDLLDGVLKGTVLAALGLALVIVIVRFVGLRSFSKMTSFDFVITLALGSLLATVATVSSWGSFLQGCFAIIVLMALQVLIAATRDRSNRISRYLMNDPVLLMKDGEFFDDVMNSRRVSRDDVLGKLRQANVTDFDSVKAVIMETTGDISVLHGASKVDPRLLDDVVGRRHFETFDGDRSERTPVS</sequence>
<feature type="transmembrane region" description="Helical" evidence="7">
    <location>
        <begin position="67"/>
        <end position="86"/>
    </location>
</feature>
<dbReference type="InterPro" id="IPR007353">
    <property type="entry name" value="DUF421"/>
</dbReference>
<evidence type="ECO:0000313" key="9">
    <source>
        <dbReference type="EMBL" id="BAT31474.1"/>
    </source>
</evidence>